<protein>
    <recommendedName>
        <fullName evidence="6">Oligopeptidase F</fullName>
        <ecNumber evidence="6">3.4.24.-</ecNumber>
    </recommendedName>
</protein>
<comment type="cofactor">
    <cofactor evidence="6">
        <name>Zn(2+)</name>
        <dbReference type="ChEBI" id="CHEBI:29105"/>
    </cofactor>
    <text evidence="6">Binds 1 zinc ion.</text>
</comment>
<dbReference type="Proteomes" id="UP000182762">
    <property type="component" value="Unassembled WGS sequence"/>
</dbReference>
<evidence type="ECO:0000256" key="5">
    <source>
        <dbReference type="ARBA" id="ARBA00023049"/>
    </source>
</evidence>
<keyword evidence="2 6" id="KW-0479">Metal-binding</keyword>
<feature type="domain" description="Peptidase M3A/M3B catalytic" evidence="7">
    <location>
        <begin position="200"/>
        <end position="579"/>
    </location>
</feature>
<reference evidence="9 10" key="1">
    <citation type="submission" date="2016-10" db="EMBL/GenBank/DDBJ databases">
        <authorList>
            <person name="Varghese N."/>
            <person name="Submissions S."/>
        </authorList>
    </citation>
    <scope>NUCLEOTIDE SEQUENCE [LARGE SCALE GENOMIC DNA]</scope>
    <source>
        <strain evidence="9 10">DSM 13796</strain>
    </source>
</reference>
<evidence type="ECO:0000313" key="9">
    <source>
        <dbReference type="EMBL" id="SFQ84015.1"/>
    </source>
</evidence>
<sequence>MVETKSIPESEKWKKEHIFSSEEAWKKSYEEVSTRIDDIKRYQGNITNAKELLTYLTKGEEISQKYSKLYVYAMLSHDEDTRVADSQARLSKVQQLGVKLSSATSFFTPFLLSLDEQTLSTYIKQEEGLQYFEEDLFDTYRYKEHVLSAEQEALLSEMGEALQAPRNTYGMINNADITFGYITNDQGEKERLTRGKYALLSKSSDREKRKEAYEAYYEPYIGLHNTIGSTLSAAVKNNVKLTKLRNYPSALEKALFGDKVPKEVYETLIQAAHEGKEALHAYTKERKKILNVNELRPYDLGVPLVEGVKYDISYDEAYEMMLKALSPLGEDYVSQLKEMKVAGVIDVHETPGKRSGAYNIGVYGVHPYVLLNHRNDLDSLFTLTHEMGHAMHSYYSNKHQPHITAGYSIFVAEVASTVNEVLLMHHLIDHEKDDKKRRYLLHHFIDQFKGTFFTQVMFAEFEKIVHEKAEKEEPLNASAFNEVYEELFGSYHGESLELGDEVKYGWSRIPHFYRPFYVYKYATGYASAIHIADRLLKGDEETKNNYLEFLKSGSSDYPLNLLKRTGVDLEEGEPIRNALNVFSGLVKEFSKE</sequence>
<evidence type="ECO:0000313" key="10">
    <source>
        <dbReference type="Proteomes" id="UP000182762"/>
    </source>
</evidence>
<dbReference type="InterPro" id="IPR004438">
    <property type="entry name" value="Peptidase_M3B"/>
</dbReference>
<organism evidence="9 10">
    <name type="scientific">Priestia endophytica DSM 13796</name>
    <dbReference type="NCBI Taxonomy" id="1121089"/>
    <lineage>
        <taxon>Bacteria</taxon>
        <taxon>Bacillati</taxon>
        <taxon>Bacillota</taxon>
        <taxon>Bacilli</taxon>
        <taxon>Bacillales</taxon>
        <taxon>Bacillaceae</taxon>
        <taxon>Priestia</taxon>
    </lineage>
</organism>
<dbReference type="NCBIfam" id="TIGR00181">
    <property type="entry name" value="pepF"/>
    <property type="match status" value="1"/>
</dbReference>
<evidence type="ECO:0000256" key="3">
    <source>
        <dbReference type="ARBA" id="ARBA00022801"/>
    </source>
</evidence>
<comment type="caution">
    <text evidence="9">The sequence shown here is derived from an EMBL/GenBank/DDBJ whole genome shotgun (WGS) entry which is preliminary data.</text>
</comment>
<evidence type="ECO:0000256" key="2">
    <source>
        <dbReference type="ARBA" id="ARBA00022723"/>
    </source>
</evidence>
<keyword evidence="4 6" id="KW-0862">Zinc</keyword>
<name>A0A1I6BSW0_9BACI</name>
<evidence type="ECO:0000259" key="7">
    <source>
        <dbReference type="Pfam" id="PF01432"/>
    </source>
</evidence>
<gene>
    <name evidence="9" type="ORF">SAMN02745910_04146</name>
</gene>
<dbReference type="SUPFAM" id="SSF55486">
    <property type="entry name" value="Metalloproteases ('zincins'), catalytic domain"/>
    <property type="match status" value="1"/>
</dbReference>
<dbReference type="Gene3D" id="1.10.287.830">
    <property type="entry name" value="putative peptidase helix hairpin domain like"/>
    <property type="match status" value="1"/>
</dbReference>
<dbReference type="RefSeq" id="WP_061802544.1">
    <property type="nucleotide sequence ID" value="NZ_FOXX01000013.1"/>
</dbReference>
<dbReference type="InterPro" id="IPR042088">
    <property type="entry name" value="OligoPept_F_C"/>
</dbReference>
<dbReference type="InterPro" id="IPR045090">
    <property type="entry name" value="Pept_M3A_M3B"/>
</dbReference>
<comment type="similarity">
    <text evidence="6">Belongs to the peptidase M3B family.</text>
</comment>
<keyword evidence="1 6" id="KW-0645">Protease</keyword>
<proteinExistence type="inferred from homology"/>
<dbReference type="PANTHER" id="PTHR11804">
    <property type="entry name" value="PROTEASE M3 THIMET OLIGOPEPTIDASE-RELATED"/>
    <property type="match status" value="1"/>
</dbReference>
<dbReference type="Gene3D" id="1.10.1370.20">
    <property type="entry name" value="Oligoendopeptidase f, C-terminal domain"/>
    <property type="match status" value="1"/>
</dbReference>
<keyword evidence="10" id="KW-1185">Reference proteome</keyword>
<dbReference type="Gene3D" id="1.20.140.70">
    <property type="entry name" value="Oligopeptidase f, N-terminal domain"/>
    <property type="match status" value="1"/>
</dbReference>
<dbReference type="PANTHER" id="PTHR11804:SF84">
    <property type="entry name" value="SACCHAROLYSIN"/>
    <property type="match status" value="1"/>
</dbReference>
<evidence type="ECO:0000256" key="6">
    <source>
        <dbReference type="RuleBase" id="RU368091"/>
    </source>
</evidence>
<feature type="domain" description="Oligopeptidase F N-terminal" evidence="8">
    <location>
        <begin position="111"/>
        <end position="179"/>
    </location>
</feature>
<dbReference type="CDD" id="cd09608">
    <property type="entry name" value="M3B_PepF"/>
    <property type="match status" value="1"/>
</dbReference>
<comment type="function">
    <text evidence="6">Has oligopeptidase activity and degrades a variety of small bioactive peptides.</text>
</comment>
<dbReference type="EMBL" id="FOXX01000013">
    <property type="protein sequence ID" value="SFQ84015.1"/>
    <property type="molecule type" value="Genomic_DNA"/>
</dbReference>
<dbReference type="InterPro" id="IPR001567">
    <property type="entry name" value="Pept_M3A_M3B_dom"/>
</dbReference>
<evidence type="ECO:0000259" key="8">
    <source>
        <dbReference type="Pfam" id="PF08439"/>
    </source>
</evidence>
<dbReference type="GeneID" id="93712711"/>
<keyword evidence="3 6" id="KW-0378">Hydrolase</keyword>
<dbReference type="InterPro" id="IPR013647">
    <property type="entry name" value="OligopepF_N_dom"/>
</dbReference>
<accession>A0A1I6BSW0</accession>
<dbReference type="Pfam" id="PF08439">
    <property type="entry name" value="Peptidase_M3_N"/>
    <property type="match status" value="1"/>
</dbReference>
<evidence type="ECO:0000256" key="1">
    <source>
        <dbReference type="ARBA" id="ARBA00022670"/>
    </source>
</evidence>
<dbReference type="EC" id="3.4.24.-" evidence="6"/>
<keyword evidence="5 6" id="KW-0482">Metalloprotease</keyword>
<dbReference type="Pfam" id="PF01432">
    <property type="entry name" value="Peptidase_M3"/>
    <property type="match status" value="1"/>
</dbReference>
<evidence type="ECO:0000256" key="4">
    <source>
        <dbReference type="ARBA" id="ARBA00022833"/>
    </source>
</evidence>